<protein>
    <submittedName>
        <fullName evidence="1">Uncharacterized protein</fullName>
    </submittedName>
</protein>
<dbReference type="Gene3D" id="3.30.460.10">
    <property type="entry name" value="Beta Polymerase, domain 2"/>
    <property type="match status" value="1"/>
</dbReference>
<dbReference type="SUPFAM" id="SSF81301">
    <property type="entry name" value="Nucleotidyltransferase"/>
    <property type="match status" value="1"/>
</dbReference>
<evidence type="ECO:0000313" key="2">
    <source>
        <dbReference type="Proteomes" id="UP000177043"/>
    </source>
</evidence>
<dbReference type="PANTHER" id="PTHR34822:SF1">
    <property type="entry name" value="GRPB FAMILY PROTEIN"/>
    <property type="match status" value="1"/>
</dbReference>
<name>A0A1G2QFL4_9BACT</name>
<sequence>MLTPEQEAWIDSLSDRVISIVPYDPHSQVLFRRVQKKIHSLLGEDVLVEQSGSTIFEIAGQNEIDIAIVVPKDKFPEYIPKLEVVYGPVRSNYPDRARFEVKEDEKKIDLKIVDVNHPNYVEGKVFDNYLKAHPEDLERFRILKEQCNGLTTKEYYRKKTEFINEILAKA</sequence>
<proteinExistence type="predicted"/>
<dbReference type="STRING" id="1802438.A2571_00010"/>
<dbReference type="InterPro" id="IPR007344">
    <property type="entry name" value="GrpB/CoaE"/>
</dbReference>
<evidence type="ECO:0000313" key="1">
    <source>
        <dbReference type="EMBL" id="OHA58761.1"/>
    </source>
</evidence>
<accession>A0A1G2QFL4</accession>
<dbReference type="InterPro" id="IPR043519">
    <property type="entry name" value="NT_sf"/>
</dbReference>
<dbReference type="EMBL" id="MHTJ01000002">
    <property type="protein sequence ID" value="OHA58761.1"/>
    <property type="molecule type" value="Genomic_DNA"/>
</dbReference>
<gene>
    <name evidence="1" type="ORF">A2571_00010</name>
</gene>
<comment type="caution">
    <text evidence="1">The sequence shown here is derived from an EMBL/GenBank/DDBJ whole genome shotgun (WGS) entry which is preliminary data.</text>
</comment>
<reference evidence="1 2" key="1">
    <citation type="journal article" date="2016" name="Nat. Commun.">
        <title>Thousands of microbial genomes shed light on interconnected biogeochemical processes in an aquifer system.</title>
        <authorList>
            <person name="Anantharaman K."/>
            <person name="Brown C.T."/>
            <person name="Hug L.A."/>
            <person name="Sharon I."/>
            <person name="Castelle C.J."/>
            <person name="Probst A.J."/>
            <person name="Thomas B.C."/>
            <person name="Singh A."/>
            <person name="Wilkins M.J."/>
            <person name="Karaoz U."/>
            <person name="Brodie E.L."/>
            <person name="Williams K.H."/>
            <person name="Hubbard S.S."/>
            <person name="Banfield J.F."/>
        </authorList>
    </citation>
    <scope>NUCLEOTIDE SEQUENCE [LARGE SCALE GENOMIC DNA]</scope>
</reference>
<dbReference type="PANTHER" id="PTHR34822">
    <property type="entry name" value="GRPB DOMAIN PROTEIN (AFU_ORTHOLOGUE AFUA_1G01530)"/>
    <property type="match status" value="1"/>
</dbReference>
<organism evidence="1 2">
    <name type="scientific">Candidatus Vogelbacteria bacterium RIFOXYD1_FULL_44_32</name>
    <dbReference type="NCBI Taxonomy" id="1802438"/>
    <lineage>
        <taxon>Bacteria</taxon>
        <taxon>Candidatus Vogeliibacteriota</taxon>
    </lineage>
</organism>
<dbReference type="Proteomes" id="UP000177043">
    <property type="component" value="Unassembled WGS sequence"/>
</dbReference>
<dbReference type="Pfam" id="PF04229">
    <property type="entry name" value="GrpB"/>
    <property type="match status" value="1"/>
</dbReference>
<dbReference type="AlphaFoldDB" id="A0A1G2QFL4"/>